<evidence type="ECO:0000256" key="1">
    <source>
        <dbReference type="SAM" id="MobiDB-lite"/>
    </source>
</evidence>
<dbReference type="OrthoDB" id="5985950at2759"/>
<evidence type="ECO:0000259" key="2">
    <source>
        <dbReference type="Pfam" id="PF20478"/>
    </source>
</evidence>
<dbReference type="Proteomes" id="UP000887567">
    <property type="component" value="Unplaced"/>
</dbReference>
<dbReference type="OMA" id="SHDHILN"/>
<accession>A0A913YG38</accession>
<name>A0A913YG38_EXADI</name>
<dbReference type="PANTHER" id="PTHR36981:SF1">
    <property type="entry name" value="P2X PURINORECEPTOR 7 INTRACELLULAR DOMAIN-CONTAINING PROTEIN"/>
    <property type="match status" value="1"/>
</dbReference>
<organism evidence="3 4">
    <name type="scientific">Exaiptasia diaphana</name>
    <name type="common">Tropical sea anemone</name>
    <name type="synonym">Aiptasia pulchella</name>
    <dbReference type="NCBI Taxonomy" id="2652724"/>
    <lineage>
        <taxon>Eukaryota</taxon>
        <taxon>Metazoa</taxon>
        <taxon>Cnidaria</taxon>
        <taxon>Anthozoa</taxon>
        <taxon>Hexacorallia</taxon>
        <taxon>Actiniaria</taxon>
        <taxon>Aiptasiidae</taxon>
        <taxon>Exaiptasia</taxon>
    </lineage>
</organism>
<dbReference type="GeneID" id="110234130"/>
<sequence length="138" mass="15251">MTSCRGFGVNETNMAASSKTTLPFQFEPEYGEGDSQNDDISLEDDESEEEETEGGKVRGDPSSWCLCGRCELMETASMCVCCKDLGSVSHLVGDIECVTCHQSFKNVCLNRDVLWTALVSLHDRESSHLPSHDHILNE</sequence>
<dbReference type="Pfam" id="PF20478">
    <property type="entry name" value="P2RX7_C"/>
    <property type="match status" value="1"/>
</dbReference>
<feature type="region of interest" description="Disordered" evidence="1">
    <location>
        <begin position="18"/>
        <end position="60"/>
    </location>
</feature>
<keyword evidence="4" id="KW-1185">Reference proteome</keyword>
<dbReference type="KEGG" id="epa:110234130"/>
<dbReference type="RefSeq" id="XP_028513401.1">
    <property type="nucleotide sequence ID" value="XM_028657600.1"/>
</dbReference>
<evidence type="ECO:0000313" key="3">
    <source>
        <dbReference type="EnsemblMetazoa" id="XP_028513401.1"/>
    </source>
</evidence>
<reference evidence="3" key="1">
    <citation type="submission" date="2022-11" db="UniProtKB">
        <authorList>
            <consortium name="EnsemblMetazoa"/>
        </authorList>
    </citation>
    <scope>IDENTIFICATION</scope>
</reference>
<feature type="compositionally biased region" description="Acidic residues" evidence="1">
    <location>
        <begin position="29"/>
        <end position="52"/>
    </location>
</feature>
<dbReference type="EnsemblMetazoa" id="XM_028657600.1">
    <property type="protein sequence ID" value="XP_028513401.1"/>
    <property type="gene ID" value="LOC110234130"/>
</dbReference>
<feature type="domain" description="P2X purinoreceptor 7 intracellular" evidence="2">
    <location>
        <begin position="18"/>
        <end position="119"/>
    </location>
</feature>
<proteinExistence type="predicted"/>
<evidence type="ECO:0000313" key="4">
    <source>
        <dbReference type="Proteomes" id="UP000887567"/>
    </source>
</evidence>
<dbReference type="PANTHER" id="PTHR36981">
    <property type="entry name" value="ZGC:195170"/>
    <property type="match status" value="1"/>
</dbReference>
<dbReference type="AlphaFoldDB" id="A0A913YG38"/>
<dbReference type="InterPro" id="IPR046815">
    <property type="entry name" value="P2RX7_C"/>
</dbReference>
<protein>
    <recommendedName>
        <fullName evidence="2">P2X purinoreceptor 7 intracellular domain-containing protein</fullName>
    </recommendedName>
</protein>